<dbReference type="AlphaFoldDB" id="A0A5C4P122"/>
<dbReference type="Gene3D" id="3.40.50.150">
    <property type="entry name" value="Vaccinia Virus protein VP39"/>
    <property type="match status" value="1"/>
</dbReference>
<organism evidence="3 4">
    <name type="scientific">Janthinobacterium lividum</name>
    <dbReference type="NCBI Taxonomy" id="29581"/>
    <lineage>
        <taxon>Bacteria</taxon>
        <taxon>Pseudomonadati</taxon>
        <taxon>Pseudomonadota</taxon>
        <taxon>Betaproteobacteria</taxon>
        <taxon>Burkholderiales</taxon>
        <taxon>Oxalobacteraceae</taxon>
        <taxon>Janthinobacterium</taxon>
    </lineage>
</organism>
<proteinExistence type="predicted"/>
<dbReference type="PANTHER" id="PTHR43861:SF3">
    <property type="entry name" value="PUTATIVE (AFU_ORTHOLOGUE AFUA_2G14390)-RELATED"/>
    <property type="match status" value="1"/>
</dbReference>
<dbReference type="Proteomes" id="UP000305681">
    <property type="component" value="Unassembled WGS sequence"/>
</dbReference>
<evidence type="ECO:0000313" key="4">
    <source>
        <dbReference type="Proteomes" id="UP000305681"/>
    </source>
</evidence>
<dbReference type="InterPro" id="IPR041698">
    <property type="entry name" value="Methyltransf_25"/>
</dbReference>
<keyword evidence="1 3" id="KW-0808">Transferase</keyword>
<dbReference type="SUPFAM" id="SSF53335">
    <property type="entry name" value="S-adenosyl-L-methionine-dependent methyltransferases"/>
    <property type="match status" value="1"/>
</dbReference>
<comment type="caution">
    <text evidence="3">The sequence shown here is derived from an EMBL/GenBank/DDBJ whole genome shotgun (WGS) entry which is preliminary data.</text>
</comment>
<dbReference type="InterPro" id="IPR029063">
    <property type="entry name" value="SAM-dependent_MTases_sf"/>
</dbReference>
<sequence>MADGLRRKRRAARVTLPSASSTSRVINRFRSGIDIVSYLSMIYWVHGARRMDTLCAARLPAHPARRYDGRIATSIDNDMQATLAPGAGPVARPRFPLPDMPLRPMDSADWNRRHAGDNAAAASDASAVLAAEVAGLAPGSALDLACGTGRHAVWLAQQGWQVRAVDYATAGLDKGRQLARGRQVEAHIDFVLADLRHYALGTGHHDLVLLAYLHLPQQELTPILARAARAVAPGGTFLLLAHDEDSFAHGHGGPLHPELLYRLERVLALLGAAFHIDKAGRTGSGETSGLLVRARRKIDDAAQGAPAAAPGSAN</sequence>
<dbReference type="GO" id="GO:0008168">
    <property type="term" value="F:methyltransferase activity"/>
    <property type="evidence" value="ECO:0007669"/>
    <property type="project" value="UniProtKB-KW"/>
</dbReference>
<dbReference type="CDD" id="cd02440">
    <property type="entry name" value="AdoMet_MTases"/>
    <property type="match status" value="1"/>
</dbReference>
<gene>
    <name evidence="3" type="ORF">FHI69_04590</name>
</gene>
<dbReference type="PANTHER" id="PTHR43861">
    <property type="entry name" value="TRANS-ACONITATE 2-METHYLTRANSFERASE-RELATED"/>
    <property type="match status" value="1"/>
</dbReference>
<evidence type="ECO:0000256" key="1">
    <source>
        <dbReference type="ARBA" id="ARBA00022679"/>
    </source>
</evidence>
<name>A0A5C4P122_9BURK</name>
<dbReference type="Pfam" id="PF13649">
    <property type="entry name" value="Methyltransf_25"/>
    <property type="match status" value="1"/>
</dbReference>
<feature type="domain" description="Methyltransferase" evidence="2">
    <location>
        <begin position="142"/>
        <end position="235"/>
    </location>
</feature>
<accession>A0A5C4P122</accession>
<evidence type="ECO:0000259" key="2">
    <source>
        <dbReference type="Pfam" id="PF13649"/>
    </source>
</evidence>
<protein>
    <submittedName>
        <fullName evidence="3">Class I SAM-dependent methyltransferase</fullName>
    </submittedName>
</protein>
<reference evidence="3 4" key="1">
    <citation type="submission" date="2019-06" db="EMBL/GenBank/DDBJ databases">
        <title>Genome sequence of Janthinobacterium lividum UCD_MED1.</title>
        <authorList>
            <person name="De Leon M.E."/>
            <person name="Jospin G."/>
        </authorList>
    </citation>
    <scope>NUCLEOTIDE SEQUENCE [LARGE SCALE GENOMIC DNA]</scope>
    <source>
        <strain evidence="3 4">UCD_MED1</strain>
    </source>
</reference>
<keyword evidence="3" id="KW-0489">Methyltransferase</keyword>
<evidence type="ECO:0000313" key="3">
    <source>
        <dbReference type="EMBL" id="TNC78567.1"/>
    </source>
</evidence>
<dbReference type="GO" id="GO:0032259">
    <property type="term" value="P:methylation"/>
    <property type="evidence" value="ECO:0007669"/>
    <property type="project" value="UniProtKB-KW"/>
</dbReference>
<dbReference type="EMBL" id="VDGE01000001">
    <property type="protein sequence ID" value="TNC78567.1"/>
    <property type="molecule type" value="Genomic_DNA"/>
</dbReference>